<dbReference type="Pfam" id="PF16820">
    <property type="entry name" value="PKD_3"/>
    <property type="match status" value="1"/>
</dbReference>
<keyword evidence="3" id="KW-1185">Reference proteome</keyword>
<dbReference type="PROSITE" id="PS51257">
    <property type="entry name" value="PROKAR_LIPOPROTEIN"/>
    <property type="match status" value="1"/>
</dbReference>
<organism evidence="2 3">
    <name type="scientific">Chitinophaga nivalis</name>
    <dbReference type="NCBI Taxonomy" id="2991709"/>
    <lineage>
        <taxon>Bacteria</taxon>
        <taxon>Pseudomonadati</taxon>
        <taxon>Bacteroidota</taxon>
        <taxon>Chitinophagia</taxon>
        <taxon>Chitinophagales</taxon>
        <taxon>Chitinophagaceae</taxon>
        <taxon>Chitinophaga</taxon>
    </lineage>
</organism>
<evidence type="ECO:0000259" key="1">
    <source>
        <dbReference type="Pfam" id="PF16820"/>
    </source>
</evidence>
<dbReference type="InterPro" id="IPR041696">
    <property type="entry name" value="PKD_3"/>
</dbReference>
<dbReference type="RefSeq" id="WP_264735070.1">
    <property type="nucleotide sequence ID" value="NZ_JAPDNR010000001.1"/>
</dbReference>
<dbReference type="EMBL" id="JAPDNS010000002">
    <property type="protein sequence ID" value="MCW3488266.1"/>
    <property type="molecule type" value="Genomic_DNA"/>
</dbReference>
<evidence type="ECO:0000313" key="3">
    <source>
        <dbReference type="Proteomes" id="UP001207742"/>
    </source>
</evidence>
<dbReference type="InterPro" id="IPR011047">
    <property type="entry name" value="Quinoprotein_ADH-like_sf"/>
</dbReference>
<feature type="domain" description="Bacteroidetes PKD-like" evidence="1">
    <location>
        <begin position="52"/>
        <end position="99"/>
    </location>
</feature>
<proteinExistence type="predicted"/>
<dbReference type="Gene3D" id="2.130.10.10">
    <property type="entry name" value="YVTN repeat-like/Quinoprotein amine dehydrogenase"/>
    <property type="match status" value="1"/>
</dbReference>
<gene>
    <name evidence="2" type="ORF">OL497_30510</name>
</gene>
<dbReference type="InterPro" id="IPR015943">
    <property type="entry name" value="WD40/YVTN_repeat-like_dom_sf"/>
</dbReference>
<accession>A0ABT3IWA3</accession>
<dbReference type="InterPro" id="IPR031815">
    <property type="entry name" value="DUF5074"/>
</dbReference>
<dbReference type="Proteomes" id="UP001207742">
    <property type="component" value="Unassembled WGS sequence"/>
</dbReference>
<name>A0ABT3IWA3_9BACT</name>
<dbReference type="SUPFAM" id="SSF50998">
    <property type="entry name" value="Quinoprotein alcohol dehydrogenase-like"/>
    <property type="match status" value="1"/>
</dbReference>
<dbReference type="Pfam" id="PF16819">
    <property type="entry name" value="DUF5074"/>
    <property type="match status" value="1"/>
</dbReference>
<comment type="caution">
    <text evidence="2">The sequence shown here is derived from an EMBL/GenBank/DDBJ whole genome shotgun (WGS) entry which is preliminary data.</text>
</comment>
<reference evidence="2 3" key="1">
    <citation type="submission" date="2022-10" db="EMBL/GenBank/DDBJ databases">
        <title>Chitinophaga nivalis PC15 sp. nov., isolated from Pyeongchang county, South Korea.</title>
        <authorList>
            <person name="Trinh H.N."/>
        </authorList>
    </citation>
    <scope>NUCLEOTIDE SEQUENCE [LARGE SCALE GENOMIC DNA]</scope>
    <source>
        <strain evidence="2 3">PC14</strain>
    </source>
</reference>
<sequence length="439" mass="47886">MRMISRKLQLPFILAIIGILGFSACQKKDNETSFITPNVGQGIKNGRDTFYLGESRALSPELANVKNPTFLWLVNGTVVSKDSLYTFTPTEPGDYTISYKISSGNSYNFWYYRFKVLGKYADGFFIVNEGWFGHDLGGVNFYRNGEDTIHQNVFNRENPGKTLGKTTQFGAVYNNRLYLVSKEGPLVVTDVNNMQETGRIAQLPASGNAFCGVDNNTGLVSTLDGVYQINLQTLTVGNKISGITGQAGGMIKAGNYVFVMVENAGIVVLNATDFSIVRTLPKADAGISQTPDGTIWAGGGKLLYAINPQTLAVTTTNVPFDVYGSWGGWNATMFSTSTKEVAVFVGKTNPWGAGGDEVYKYTVGNPASLNQPFIKLPTKMVLYGAAVRYNPGNNTVVVTAVHSENYQQNTLYIYDAYSGALLKQVAYNGYFFPAIPVFK</sequence>
<protein>
    <submittedName>
        <fullName evidence="2">DUF5074 domain-containing protein</fullName>
    </submittedName>
</protein>
<evidence type="ECO:0000313" key="2">
    <source>
        <dbReference type="EMBL" id="MCW3488266.1"/>
    </source>
</evidence>